<gene>
    <name evidence="1" type="ORF">HRG_01859</name>
</gene>
<comment type="caution">
    <text evidence="1">The sequence shown here is derived from an EMBL/GenBank/DDBJ whole genome shotgun (WGS) entry which is preliminary data.</text>
</comment>
<reference evidence="1" key="1">
    <citation type="submission" date="2021-09" db="EMBL/GenBank/DDBJ databases">
        <title>A high-quality genome of the endoparasitic fungus Hirsutella rhossiliensis with a comparison of Hirsutella genomes reveals transposable elements contributing to genome size variation.</title>
        <authorList>
            <person name="Lin R."/>
            <person name="Jiao Y."/>
            <person name="Sun X."/>
            <person name="Ling J."/>
            <person name="Xie B."/>
            <person name="Cheng X."/>
        </authorList>
    </citation>
    <scope>NUCLEOTIDE SEQUENCE</scope>
    <source>
        <strain evidence="1">HR02</strain>
    </source>
</reference>
<keyword evidence="2" id="KW-1185">Reference proteome</keyword>
<dbReference type="GeneID" id="68350988"/>
<organism evidence="1 2">
    <name type="scientific">Hirsutella rhossiliensis</name>
    <dbReference type="NCBI Taxonomy" id="111463"/>
    <lineage>
        <taxon>Eukaryota</taxon>
        <taxon>Fungi</taxon>
        <taxon>Dikarya</taxon>
        <taxon>Ascomycota</taxon>
        <taxon>Pezizomycotina</taxon>
        <taxon>Sordariomycetes</taxon>
        <taxon>Hypocreomycetidae</taxon>
        <taxon>Hypocreales</taxon>
        <taxon>Ophiocordycipitaceae</taxon>
        <taxon>Hirsutella</taxon>
    </lineage>
</organism>
<evidence type="ECO:0000313" key="1">
    <source>
        <dbReference type="EMBL" id="KAH0966450.1"/>
    </source>
</evidence>
<accession>A0A9P8N3X5</accession>
<dbReference type="OrthoDB" id="434648at2759"/>
<evidence type="ECO:0000313" key="2">
    <source>
        <dbReference type="Proteomes" id="UP000824596"/>
    </source>
</evidence>
<protein>
    <submittedName>
        <fullName evidence="1">Uncharacterized protein</fullName>
    </submittedName>
</protein>
<proteinExistence type="predicted"/>
<name>A0A9P8N3X5_9HYPO</name>
<dbReference type="AlphaFoldDB" id="A0A9P8N3X5"/>
<sequence length="149" mass="16212">MDMDIDAKFKLRLEQAVIDSGAYEIMIDSEPHANLVAEVCRDLGLPTPGPEAAEQRRVSGLDNLQRHLGLSAPPFEFPLIAKPIIGTRIMCVSEVSNVDELGTAVEKDGQIVMGHQDTLPIVLEALIEPFARSIRASSIIRDLQGALDP</sequence>
<dbReference type="Proteomes" id="UP000824596">
    <property type="component" value="Unassembled WGS sequence"/>
</dbReference>
<dbReference type="RefSeq" id="XP_044723963.1">
    <property type="nucleotide sequence ID" value="XM_044860330.1"/>
</dbReference>
<dbReference type="EMBL" id="JAIZPD010000002">
    <property type="protein sequence ID" value="KAH0966450.1"/>
    <property type="molecule type" value="Genomic_DNA"/>
</dbReference>